<dbReference type="GO" id="GO:0050793">
    <property type="term" value="P:regulation of developmental process"/>
    <property type="evidence" value="ECO:0007669"/>
    <property type="project" value="UniProtKB-ARBA"/>
</dbReference>
<dbReference type="CDD" id="cd14509">
    <property type="entry name" value="PTP_PTEN"/>
    <property type="match status" value="1"/>
</dbReference>
<dbReference type="InterPro" id="IPR035892">
    <property type="entry name" value="C2_domain_sf"/>
</dbReference>
<evidence type="ECO:0000256" key="11">
    <source>
        <dbReference type="ARBA" id="ARBA00034268"/>
    </source>
</evidence>
<dbReference type="OrthoDB" id="5632at2759"/>
<dbReference type="PROSITE" id="PS50056">
    <property type="entry name" value="TYR_PHOSPHATASE_2"/>
    <property type="match status" value="1"/>
</dbReference>
<dbReference type="GO" id="GO:0046856">
    <property type="term" value="P:phosphatidylinositol dephosphorylation"/>
    <property type="evidence" value="ECO:0007669"/>
    <property type="project" value="TreeGrafter"/>
</dbReference>
<evidence type="ECO:0000256" key="17">
    <source>
        <dbReference type="ARBA" id="ARBA00047986"/>
    </source>
</evidence>
<comment type="catalytic activity">
    <reaction evidence="18">
        <text>O-phospho-L-threonyl-[protein] + H2O = L-threonyl-[protein] + phosphate</text>
        <dbReference type="Rhea" id="RHEA:47004"/>
        <dbReference type="Rhea" id="RHEA-COMP:11060"/>
        <dbReference type="Rhea" id="RHEA-COMP:11605"/>
        <dbReference type="ChEBI" id="CHEBI:15377"/>
        <dbReference type="ChEBI" id="CHEBI:30013"/>
        <dbReference type="ChEBI" id="CHEBI:43474"/>
        <dbReference type="ChEBI" id="CHEBI:61977"/>
        <dbReference type="EC" id="3.1.3.16"/>
    </reaction>
    <physiologicalReaction direction="left-to-right" evidence="18">
        <dbReference type="Rhea" id="RHEA:47005"/>
    </physiologicalReaction>
</comment>
<feature type="compositionally biased region" description="Basic and acidic residues" evidence="20">
    <location>
        <begin position="694"/>
        <end position="722"/>
    </location>
</feature>
<dbReference type="PANTHER" id="PTHR12305:SF81">
    <property type="entry name" value="PHOSPHATIDYLINOSITOL 3,4,5-TRISPHOSPHATE 3-PHOSPHATASE AND DUAL-SPECIFICITY PROTEIN PHOSPHATASE PTEN"/>
    <property type="match status" value="1"/>
</dbReference>
<dbReference type="EC" id="3.1.3.48" evidence="4"/>
<comment type="similarity">
    <text evidence="2">Belongs to the PTEN phosphatase protein family.</text>
</comment>
<dbReference type="GO" id="GO:0048870">
    <property type="term" value="P:cell motility"/>
    <property type="evidence" value="ECO:0007669"/>
    <property type="project" value="TreeGrafter"/>
</dbReference>
<dbReference type="EC" id="3.1.3.67" evidence="3"/>
<comment type="catalytic activity">
    <reaction evidence="15">
        <text>1D-myo-inositol 1,3,4,5,6-pentakisphosphate + H2O = 1D-myo-inositol 1,4,5,6-tetrakisphosphate + phosphate</text>
        <dbReference type="Rhea" id="RHEA:77143"/>
        <dbReference type="ChEBI" id="CHEBI:15377"/>
        <dbReference type="ChEBI" id="CHEBI:43474"/>
        <dbReference type="ChEBI" id="CHEBI:57627"/>
        <dbReference type="ChEBI" id="CHEBI:57733"/>
    </reaction>
    <physiologicalReaction direction="left-to-right" evidence="15">
        <dbReference type="Rhea" id="RHEA:77144"/>
    </physiologicalReaction>
</comment>
<keyword evidence="25" id="KW-1185">Reference proteome</keyword>
<evidence type="ECO:0000256" key="8">
    <source>
        <dbReference type="ARBA" id="ARBA00022912"/>
    </source>
</evidence>
<feature type="region of interest" description="Disordered" evidence="20">
    <location>
        <begin position="505"/>
        <end position="535"/>
    </location>
</feature>
<dbReference type="AlphaFoldDB" id="A0A9P3M1W7"/>
<dbReference type="InterPro" id="IPR016130">
    <property type="entry name" value="Tyr_Pase_AS"/>
</dbReference>
<comment type="catalytic activity">
    <reaction evidence="13">
        <text>1D-myo-inositol 1,3,4,5-tetrakisphosphate + H2O = 1D-myo-inositol 1,4,5-trisphosphate + phosphate</text>
        <dbReference type="Rhea" id="RHEA:77155"/>
        <dbReference type="ChEBI" id="CHEBI:15377"/>
        <dbReference type="ChEBI" id="CHEBI:43474"/>
        <dbReference type="ChEBI" id="CHEBI:57895"/>
        <dbReference type="ChEBI" id="CHEBI:203600"/>
    </reaction>
    <physiologicalReaction direction="left-to-right" evidence="13">
        <dbReference type="Rhea" id="RHEA:77156"/>
    </physiologicalReaction>
</comment>
<reference evidence="24" key="1">
    <citation type="submission" date="2021-11" db="EMBL/GenBank/DDBJ databases">
        <authorList>
            <person name="Herlambang A."/>
            <person name="Guo Y."/>
            <person name="Takashima Y."/>
            <person name="Nishizawa T."/>
        </authorList>
    </citation>
    <scope>NUCLEOTIDE SEQUENCE</scope>
    <source>
        <strain evidence="24">E1425</strain>
    </source>
</reference>
<dbReference type="PROSITE" id="PS51181">
    <property type="entry name" value="PPASE_TENSIN"/>
    <property type="match status" value="1"/>
</dbReference>
<evidence type="ECO:0000256" key="7">
    <source>
        <dbReference type="ARBA" id="ARBA00022801"/>
    </source>
</evidence>
<dbReference type="InterPro" id="IPR051281">
    <property type="entry name" value="Dual-spec_lipid-protein_phosph"/>
</dbReference>
<evidence type="ECO:0000256" key="16">
    <source>
        <dbReference type="ARBA" id="ARBA00044309"/>
    </source>
</evidence>
<organism evidence="24 25">
    <name type="scientific">Entomortierella parvispora</name>
    <dbReference type="NCBI Taxonomy" id="205924"/>
    <lineage>
        <taxon>Eukaryota</taxon>
        <taxon>Fungi</taxon>
        <taxon>Fungi incertae sedis</taxon>
        <taxon>Mucoromycota</taxon>
        <taxon>Mortierellomycotina</taxon>
        <taxon>Mortierellomycetes</taxon>
        <taxon>Mortierellales</taxon>
        <taxon>Mortierellaceae</taxon>
        <taxon>Entomortierella</taxon>
    </lineage>
</organism>
<evidence type="ECO:0000313" key="24">
    <source>
        <dbReference type="EMBL" id="GJJ79031.1"/>
    </source>
</evidence>
<sequence>MNLLRHAVSKQKRRFVDKESGMDLDLAYITPLLIAMGYPSKALEAFYRNPMSDVEKFLDSRHAGAYKVYNLCSEKSYSDLRFHGRVAQFPFHDHSPPPFQLIHPFCEDVSDWLHTVEGNVVAIHCKAGKGRTGVMICSFLVHCGSTAEDAIKLYGEKRTHDGCGVTIPSQLRYIRYYEQFLESRTLNYDPRLLALHEIVFNTIPKPLLNLEQSSSFLILTIMSNDIKIYESVPQHCCVDYKLQQIRISITDKIVLAGDVKMMLWYDSLYKRCHLCHFHFNTTFIDPIKNTLFLTKSEVDKACKDKLHSIFDKNMSIQVNFQPALAQQSPLPTLDSLPNRAILLKYKSPEGPNSVQVSPPYFSTLKLAPPRNSTSLAAFSIGGPLTVDRTNANGTSSSSGNGNTTSGKVGVVGEGQRTTPPNSSGSAKSSGSNSSSSHTSNGITPIASPVLSPNMRSPVLMHSKAAFKPVWDKDRDRDDNWDASSISSDYSEADSSLEWWYTEPPRPTLHSTTGTAATASSASIAQPEHTVRADRETSSLIICESTPSSAHSSTGKEEPTANVMTSLTGHLLRSALGGIGGGGGGNGVGGNINSGVSSVGPCNITPPNSASAYRGLPHSATSPLAREIKFDSNSLISSPRISPSQATGAYSPMSGNQAPEKDPQELDLAAPNVLPREDKWEKSSVGGSFLNEDGDTIHEDERGDSGVESLKDAKEDGLCPDQERGWVGSMSRWFWSADGTRIHEQNRPQ</sequence>
<evidence type="ECO:0000256" key="2">
    <source>
        <dbReference type="ARBA" id="ARBA00007881"/>
    </source>
</evidence>
<reference evidence="24" key="2">
    <citation type="journal article" date="2022" name="Microbiol. Resour. Announc.">
        <title>Whole-Genome Sequence of Entomortierella parvispora E1425, a Mucoromycotan Fungus Associated with Burkholderiaceae-Related Endosymbiotic Bacteria.</title>
        <authorList>
            <person name="Herlambang A."/>
            <person name="Guo Y."/>
            <person name="Takashima Y."/>
            <person name="Narisawa K."/>
            <person name="Ohta H."/>
            <person name="Nishizawa T."/>
        </authorList>
    </citation>
    <scope>NUCLEOTIDE SEQUENCE</scope>
    <source>
        <strain evidence="24">E1425</strain>
    </source>
</reference>
<evidence type="ECO:0000256" key="1">
    <source>
        <dbReference type="ARBA" id="ARBA00004496"/>
    </source>
</evidence>
<dbReference type="Pfam" id="PF10409">
    <property type="entry name" value="PTEN_C2"/>
    <property type="match status" value="1"/>
</dbReference>
<dbReference type="PANTHER" id="PTHR12305">
    <property type="entry name" value="PHOSPHATASE WITH HOMOLOGY TO TENSIN"/>
    <property type="match status" value="1"/>
</dbReference>
<feature type="domain" description="Phosphatase tensin-type" evidence="22">
    <location>
        <begin position="15"/>
        <end position="184"/>
    </location>
</feature>
<dbReference type="GO" id="GO:0042995">
    <property type="term" value="C:cell projection"/>
    <property type="evidence" value="ECO:0007669"/>
    <property type="project" value="TreeGrafter"/>
</dbReference>
<feature type="domain" description="C2 tensin-type" evidence="23">
    <location>
        <begin position="190"/>
        <end position="323"/>
    </location>
</feature>
<evidence type="ECO:0000259" key="22">
    <source>
        <dbReference type="PROSITE" id="PS51181"/>
    </source>
</evidence>
<dbReference type="GO" id="GO:0005886">
    <property type="term" value="C:plasma membrane"/>
    <property type="evidence" value="ECO:0007669"/>
    <property type="project" value="TreeGrafter"/>
</dbReference>
<feature type="compositionally biased region" description="Low complexity" evidence="20">
    <location>
        <begin position="421"/>
        <end position="441"/>
    </location>
</feature>
<dbReference type="GO" id="GO:0004725">
    <property type="term" value="F:protein tyrosine phosphatase activity"/>
    <property type="evidence" value="ECO:0007669"/>
    <property type="project" value="UniProtKB-EC"/>
</dbReference>
<keyword evidence="6" id="KW-0963">Cytoplasm</keyword>
<dbReference type="GO" id="GO:0005634">
    <property type="term" value="C:nucleus"/>
    <property type="evidence" value="ECO:0007669"/>
    <property type="project" value="TreeGrafter"/>
</dbReference>
<comment type="subcellular location">
    <subcellularLocation>
        <location evidence="1">Cytoplasm</location>
    </subcellularLocation>
</comment>
<dbReference type="GO" id="GO:0004722">
    <property type="term" value="F:protein serine/threonine phosphatase activity"/>
    <property type="evidence" value="ECO:0007669"/>
    <property type="project" value="UniProtKB-EC"/>
</dbReference>
<dbReference type="Pfam" id="PF22785">
    <property type="entry name" value="Tc-R-P"/>
    <property type="match status" value="1"/>
</dbReference>
<dbReference type="EMBL" id="BQFW01000015">
    <property type="protein sequence ID" value="GJJ79031.1"/>
    <property type="molecule type" value="Genomic_DNA"/>
</dbReference>
<feature type="domain" description="Tyrosine specific protein phosphatases" evidence="21">
    <location>
        <begin position="107"/>
        <end position="158"/>
    </location>
</feature>
<evidence type="ECO:0000256" key="13">
    <source>
        <dbReference type="ARBA" id="ARBA00043734"/>
    </source>
</evidence>
<dbReference type="SUPFAM" id="SSF49562">
    <property type="entry name" value="C2 domain (Calcium/lipid-binding domain, CaLB)"/>
    <property type="match status" value="1"/>
</dbReference>
<feature type="region of interest" description="Disordered" evidence="20">
    <location>
        <begin position="389"/>
        <end position="449"/>
    </location>
</feature>
<evidence type="ECO:0000256" key="14">
    <source>
        <dbReference type="ARBA" id="ARBA00043760"/>
    </source>
</evidence>
<evidence type="ECO:0000313" key="25">
    <source>
        <dbReference type="Proteomes" id="UP000827284"/>
    </source>
</evidence>
<comment type="catalytic activity">
    <reaction evidence="10">
        <text>1,2-dihexadecanoyl-sn-glycero-3-phospho-(1D-myo-inositol-3,4,5-trisphosphate) + H2O = 1,2-dihexadecanoyl-sn-glycero-3-phospho-(1D-myo-inositol-4,5-bisphosphate) + phosphate</text>
        <dbReference type="Rhea" id="RHEA:43560"/>
        <dbReference type="ChEBI" id="CHEBI:15377"/>
        <dbReference type="ChEBI" id="CHEBI:43474"/>
        <dbReference type="ChEBI" id="CHEBI:83420"/>
        <dbReference type="ChEBI" id="CHEBI:83423"/>
    </reaction>
    <physiologicalReaction direction="left-to-right" evidence="10">
        <dbReference type="Rhea" id="RHEA:43561"/>
    </physiologicalReaction>
</comment>
<dbReference type="GO" id="GO:0016314">
    <property type="term" value="F:phosphatidylinositol-3,4,5-trisphosphate 3-phosphatase activity"/>
    <property type="evidence" value="ECO:0007669"/>
    <property type="project" value="UniProtKB-EC"/>
</dbReference>
<evidence type="ECO:0000259" key="21">
    <source>
        <dbReference type="PROSITE" id="PS50056"/>
    </source>
</evidence>
<evidence type="ECO:0000256" key="10">
    <source>
        <dbReference type="ARBA" id="ARBA00034256"/>
    </source>
</evidence>
<evidence type="ECO:0000256" key="4">
    <source>
        <dbReference type="ARBA" id="ARBA00013064"/>
    </source>
</evidence>
<dbReference type="EC" id="3.1.3.16" evidence="5"/>
<dbReference type="GO" id="GO:0051896">
    <property type="term" value="P:regulation of phosphatidylinositol 3-kinase/protein kinase B signal transduction"/>
    <property type="evidence" value="ECO:0007669"/>
    <property type="project" value="TreeGrafter"/>
</dbReference>
<evidence type="ECO:0000256" key="20">
    <source>
        <dbReference type="SAM" id="MobiDB-lite"/>
    </source>
</evidence>
<comment type="catalytic activity">
    <reaction evidence="11">
        <text>1,2-dioctanoyl-sn-glycero-3-phospho-(1D-myo-inositol-3,4,5-trisphosphate) + H2O = 1,2-dioctanoyl-sn-glycero-3-phospho-(1D-myo-inositol-4,5-bisphosphate) + phosphate</text>
        <dbReference type="Rhea" id="RHEA:43552"/>
        <dbReference type="ChEBI" id="CHEBI:15377"/>
        <dbReference type="ChEBI" id="CHEBI:43474"/>
        <dbReference type="ChEBI" id="CHEBI:83416"/>
        <dbReference type="ChEBI" id="CHEBI:83419"/>
    </reaction>
    <physiologicalReaction direction="left-to-right" evidence="11">
        <dbReference type="Rhea" id="RHEA:43553"/>
    </physiologicalReaction>
</comment>
<dbReference type="InterPro" id="IPR000387">
    <property type="entry name" value="Tyr_Pase_dom"/>
</dbReference>
<protein>
    <recommendedName>
        <fullName evidence="12">Phosphatidylinositol 3,4,5-trisphosphate 3-phosphatase and dual-specificity protein phosphatase PTEN</fullName>
        <ecNumber evidence="5">3.1.3.16</ecNumber>
        <ecNumber evidence="4">3.1.3.48</ecNumber>
        <ecNumber evidence="3">3.1.3.67</ecNumber>
    </recommendedName>
    <alternativeName>
        <fullName evidence="16">Inositol polyphosphate 3-phosphatase</fullName>
    </alternativeName>
</protein>
<comment type="catalytic activity">
    <reaction evidence="19">
        <text>O-phospho-L-tyrosyl-[protein] + H2O = L-tyrosyl-[protein] + phosphate</text>
        <dbReference type="Rhea" id="RHEA:10684"/>
        <dbReference type="Rhea" id="RHEA-COMP:10136"/>
        <dbReference type="Rhea" id="RHEA-COMP:20101"/>
        <dbReference type="ChEBI" id="CHEBI:15377"/>
        <dbReference type="ChEBI" id="CHEBI:43474"/>
        <dbReference type="ChEBI" id="CHEBI:46858"/>
        <dbReference type="ChEBI" id="CHEBI:61978"/>
        <dbReference type="EC" id="3.1.3.48"/>
    </reaction>
    <physiologicalReaction direction="left-to-right" evidence="19">
        <dbReference type="Rhea" id="RHEA:10685"/>
    </physiologicalReaction>
</comment>
<keyword evidence="8" id="KW-0904">Protein phosphatase</keyword>
<dbReference type="SUPFAM" id="SSF52799">
    <property type="entry name" value="(Phosphotyrosine protein) phosphatases II"/>
    <property type="match status" value="1"/>
</dbReference>
<evidence type="ECO:0000256" key="5">
    <source>
        <dbReference type="ARBA" id="ARBA00013081"/>
    </source>
</evidence>
<name>A0A9P3M1W7_9FUNG</name>
<feature type="compositionally biased region" description="Low complexity" evidence="20">
    <location>
        <begin position="510"/>
        <end position="522"/>
    </location>
</feature>
<feature type="compositionally biased region" description="Low complexity" evidence="20">
    <location>
        <begin position="389"/>
        <end position="406"/>
    </location>
</feature>
<dbReference type="InterPro" id="IPR045101">
    <property type="entry name" value="PTP_PTEN"/>
</dbReference>
<accession>A0A9P3M1W7</accession>
<evidence type="ECO:0000259" key="23">
    <source>
        <dbReference type="PROSITE" id="PS51182"/>
    </source>
</evidence>
<dbReference type="InterPro" id="IPR029023">
    <property type="entry name" value="Tensin_phosphatase"/>
</dbReference>
<dbReference type="Gene3D" id="3.90.190.10">
    <property type="entry name" value="Protein tyrosine phosphatase superfamily"/>
    <property type="match status" value="1"/>
</dbReference>
<evidence type="ECO:0000256" key="19">
    <source>
        <dbReference type="ARBA" id="ARBA00051341"/>
    </source>
</evidence>
<keyword evidence="9" id="KW-0443">Lipid metabolism</keyword>
<feature type="compositionally biased region" description="Polar residues" evidence="20">
    <location>
        <begin position="634"/>
        <end position="656"/>
    </location>
</feature>
<comment type="caution">
    <text evidence="24">The sequence shown here is derived from an EMBL/GenBank/DDBJ whole genome shotgun (WGS) entry which is preliminary data.</text>
</comment>
<comment type="catalytic activity">
    <reaction evidence="17">
        <text>O-phospho-L-seryl-[protein] + H2O = L-seryl-[protein] + phosphate</text>
        <dbReference type="Rhea" id="RHEA:20629"/>
        <dbReference type="Rhea" id="RHEA-COMP:9863"/>
        <dbReference type="Rhea" id="RHEA-COMP:11604"/>
        <dbReference type="ChEBI" id="CHEBI:15377"/>
        <dbReference type="ChEBI" id="CHEBI:29999"/>
        <dbReference type="ChEBI" id="CHEBI:43474"/>
        <dbReference type="ChEBI" id="CHEBI:83421"/>
        <dbReference type="EC" id="3.1.3.16"/>
    </reaction>
    <physiologicalReaction direction="left-to-right" evidence="17">
        <dbReference type="Rhea" id="RHEA:20630"/>
    </physiologicalReaction>
</comment>
<dbReference type="PROSITE" id="PS00383">
    <property type="entry name" value="TYR_PHOSPHATASE_1"/>
    <property type="match status" value="1"/>
</dbReference>
<evidence type="ECO:0000256" key="9">
    <source>
        <dbReference type="ARBA" id="ARBA00023098"/>
    </source>
</evidence>
<evidence type="ECO:0000256" key="3">
    <source>
        <dbReference type="ARBA" id="ARBA00013015"/>
    </source>
</evidence>
<dbReference type="InterPro" id="IPR014020">
    <property type="entry name" value="Tensin_C2-dom"/>
</dbReference>
<keyword evidence="7" id="KW-0378">Hydrolase</keyword>
<dbReference type="Gene3D" id="2.60.40.1110">
    <property type="match status" value="1"/>
</dbReference>
<proteinExistence type="inferred from homology"/>
<evidence type="ECO:0000256" key="12">
    <source>
        <dbReference type="ARBA" id="ARBA00034338"/>
    </source>
</evidence>
<dbReference type="PROSITE" id="PS51182">
    <property type="entry name" value="C2_TENSIN"/>
    <property type="match status" value="1"/>
</dbReference>
<dbReference type="Proteomes" id="UP000827284">
    <property type="component" value="Unassembled WGS sequence"/>
</dbReference>
<dbReference type="SMART" id="SM01326">
    <property type="entry name" value="PTEN_C2"/>
    <property type="match status" value="1"/>
</dbReference>
<dbReference type="GO" id="GO:0005829">
    <property type="term" value="C:cytosol"/>
    <property type="evidence" value="ECO:0007669"/>
    <property type="project" value="TreeGrafter"/>
</dbReference>
<evidence type="ECO:0000256" key="18">
    <source>
        <dbReference type="ARBA" id="ARBA00048832"/>
    </source>
</evidence>
<gene>
    <name evidence="24" type="ORF">EMPS_11390</name>
</gene>
<dbReference type="GO" id="GO:0043491">
    <property type="term" value="P:phosphatidylinositol 3-kinase/protein kinase B signal transduction"/>
    <property type="evidence" value="ECO:0007669"/>
    <property type="project" value="TreeGrafter"/>
</dbReference>
<comment type="catalytic activity">
    <reaction evidence="14">
        <text>a 1,2-diacyl-sn-glycero-3-phospho-(1D-myo-inositol-3,4,5-trisphosphate) + H2O = a 1,2-diacyl-sn-glycero-3-phospho-(1D-myo-inositol-4,5-bisphosphate) + phosphate</text>
        <dbReference type="Rhea" id="RHEA:25017"/>
        <dbReference type="ChEBI" id="CHEBI:15377"/>
        <dbReference type="ChEBI" id="CHEBI:43474"/>
        <dbReference type="ChEBI" id="CHEBI:57836"/>
        <dbReference type="ChEBI" id="CHEBI:58456"/>
        <dbReference type="EC" id="3.1.3.67"/>
    </reaction>
    <physiologicalReaction direction="left-to-right" evidence="14">
        <dbReference type="Rhea" id="RHEA:25018"/>
    </physiologicalReaction>
</comment>
<evidence type="ECO:0000256" key="6">
    <source>
        <dbReference type="ARBA" id="ARBA00022490"/>
    </source>
</evidence>
<dbReference type="InterPro" id="IPR029021">
    <property type="entry name" value="Prot-tyrosine_phosphatase-like"/>
</dbReference>
<evidence type="ECO:0000256" key="15">
    <source>
        <dbReference type="ARBA" id="ARBA00043762"/>
    </source>
</evidence>
<feature type="region of interest" description="Disordered" evidence="20">
    <location>
        <begin position="634"/>
        <end position="722"/>
    </location>
</feature>